<dbReference type="PROSITE" id="PS50110">
    <property type="entry name" value="RESPONSE_REGULATORY"/>
    <property type="match status" value="1"/>
</dbReference>
<keyword evidence="2" id="KW-0238">DNA-binding</keyword>
<proteinExistence type="predicted"/>
<dbReference type="SMART" id="SM00448">
    <property type="entry name" value="REC"/>
    <property type="match status" value="1"/>
</dbReference>
<dbReference type="InterPro" id="IPR036388">
    <property type="entry name" value="WH-like_DNA-bd_sf"/>
</dbReference>
<dbReference type="InterPro" id="IPR051015">
    <property type="entry name" value="EvgA-like"/>
</dbReference>
<feature type="modified residue" description="4-aspartylphosphate" evidence="3">
    <location>
        <position position="57"/>
    </location>
</feature>
<accession>A0A437MBG2</accession>
<dbReference type="InterPro" id="IPR058245">
    <property type="entry name" value="NreC/VraR/RcsB-like_REC"/>
</dbReference>
<dbReference type="PROSITE" id="PS00622">
    <property type="entry name" value="HTH_LUXR_1"/>
    <property type="match status" value="1"/>
</dbReference>
<dbReference type="SMART" id="SM00421">
    <property type="entry name" value="HTH_LUXR"/>
    <property type="match status" value="1"/>
</dbReference>
<organism evidence="6 7">
    <name type="scientific">Sphingomonas crocodyli</name>
    <dbReference type="NCBI Taxonomy" id="1979270"/>
    <lineage>
        <taxon>Bacteria</taxon>
        <taxon>Pseudomonadati</taxon>
        <taxon>Pseudomonadota</taxon>
        <taxon>Alphaproteobacteria</taxon>
        <taxon>Sphingomonadales</taxon>
        <taxon>Sphingomonadaceae</taxon>
        <taxon>Sphingomonas</taxon>
    </lineage>
</organism>
<name>A0A437MBG2_9SPHN</name>
<feature type="domain" description="HTH luxR-type" evidence="4">
    <location>
        <begin position="141"/>
        <end position="206"/>
    </location>
</feature>
<dbReference type="AlphaFoldDB" id="A0A437MBG2"/>
<dbReference type="InterPro" id="IPR016032">
    <property type="entry name" value="Sig_transdc_resp-reg_C-effctor"/>
</dbReference>
<evidence type="ECO:0000259" key="5">
    <source>
        <dbReference type="PROSITE" id="PS50110"/>
    </source>
</evidence>
<evidence type="ECO:0000259" key="4">
    <source>
        <dbReference type="PROSITE" id="PS50043"/>
    </source>
</evidence>
<dbReference type="InterPro" id="IPR000792">
    <property type="entry name" value="Tscrpt_reg_LuxR_C"/>
</dbReference>
<dbReference type="RefSeq" id="WP_127744479.1">
    <property type="nucleotide sequence ID" value="NZ_SACN01000001.1"/>
</dbReference>
<keyword evidence="1 3" id="KW-0597">Phosphoprotein</keyword>
<evidence type="ECO:0000256" key="2">
    <source>
        <dbReference type="ARBA" id="ARBA00023125"/>
    </source>
</evidence>
<dbReference type="Gene3D" id="1.10.10.10">
    <property type="entry name" value="Winged helix-like DNA-binding domain superfamily/Winged helix DNA-binding domain"/>
    <property type="match status" value="1"/>
</dbReference>
<evidence type="ECO:0000313" key="6">
    <source>
        <dbReference type="EMBL" id="RVT94903.1"/>
    </source>
</evidence>
<dbReference type="GO" id="GO:0006355">
    <property type="term" value="P:regulation of DNA-templated transcription"/>
    <property type="evidence" value="ECO:0007669"/>
    <property type="project" value="InterPro"/>
</dbReference>
<dbReference type="CDD" id="cd17535">
    <property type="entry name" value="REC_NarL-like"/>
    <property type="match status" value="1"/>
</dbReference>
<gene>
    <name evidence="6" type="ORF">EOD43_14165</name>
</gene>
<dbReference type="PANTHER" id="PTHR45566">
    <property type="entry name" value="HTH-TYPE TRANSCRIPTIONAL REGULATOR YHJB-RELATED"/>
    <property type="match status" value="1"/>
</dbReference>
<protein>
    <submittedName>
        <fullName evidence="6">Response regulator transcription factor</fullName>
    </submittedName>
</protein>
<evidence type="ECO:0000256" key="3">
    <source>
        <dbReference type="PROSITE-ProRule" id="PRU00169"/>
    </source>
</evidence>
<dbReference type="PRINTS" id="PR00038">
    <property type="entry name" value="HTHLUXR"/>
</dbReference>
<dbReference type="SUPFAM" id="SSF52172">
    <property type="entry name" value="CheY-like"/>
    <property type="match status" value="1"/>
</dbReference>
<reference evidence="6 7" key="1">
    <citation type="submission" date="2019-01" db="EMBL/GenBank/DDBJ databases">
        <authorList>
            <person name="Chen W.-M."/>
        </authorList>
    </citation>
    <scope>NUCLEOTIDE SEQUENCE [LARGE SCALE GENOMIC DNA]</scope>
    <source>
        <strain evidence="6 7">CCP-7</strain>
    </source>
</reference>
<feature type="domain" description="Response regulatory" evidence="5">
    <location>
        <begin position="5"/>
        <end position="122"/>
    </location>
</feature>
<dbReference type="InterPro" id="IPR001789">
    <property type="entry name" value="Sig_transdc_resp-reg_receiver"/>
</dbReference>
<dbReference type="Pfam" id="PF00196">
    <property type="entry name" value="GerE"/>
    <property type="match status" value="1"/>
</dbReference>
<evidence type="ECO:0000313" key="7">
    <source>
        <dbReference type="Proteomes" id="UP000282971"/>
    </source>
</evidence>
<keyword evidence="7" id="KW-1185">Reference proteome</keyword>
<dbReference type="PROSITE" id="PS50043">
    <property type="entry name" value="HTH_LUXR_2"/>
    <property type="match status" value="1"/>
</dbReference>
<dbReference type="GO" id="GO:0003677">
    <property type="term" value="F:DNA binding"/>
    <property type="evidence" value="ECO:0007669"/>
    <property type="project" value="UniProtKB-KW"/>
</dbReference>
<dbReference type="OrthoDB" id="9814495at2"/>
<dbReference type="Proteomes" id="UP000282971">
    <property type="component" value="Unassembled WGS sequence"/>
</dbReference>
<dbReference type="EMBL" id="SACN01000001">
    <property type="protein sequence ID" value="RVT94903.1"/>
    <property type="molecule type" value="Genomic_DNA"/>
</dbReference>
<dbReference type="SUPFAM" id="SSF46894">
    <property type="entry name" value="C-terminal effector domain of the bipartite response regulators"/>
    <property type="match status" value="1"/>
</dbReference>
<dbReference type="PANTHER" id="PTHR45566:SF1">
    <property type="entry name" value="HTH-TYPE TRANSCRIPTIONAL REGULATOR YHJB-RELATED"/>
    <property type="match status" value="1"/>
</dbReference>
<evidence type="ECO:0000256" key="1">
    <source>
        <dbReference type="ARBA" id="ARBA00022553"/>
    </source>
</evidence>
<dbReference type="Gene3D" id="3.40.50.2300">
    <property type="match status" value="1"/>
</dbReference>
<dbReference type="GO" id="GO:0000160">
    <property type="term" value="P:phosphorelay signal transduction system"/>
    <property type="evidence" value="ECO:0007669"/>
    <property type="project" value="InterPro"/>
</dbReference>
<dbReference type="InterPro" id="IPR011006">
    <property type="entry name" value="CheY-like_superfamily"/>
</dbReference>
<sequence>MTLGRILIADDHPLINEGIQIALRVHHPGYVVDVAGSIADAEVMIQQHNDYRLLLLDYELPDSNGFNGFFKLQHLLGRVPIAIISAHDSKQILSAARAVGASGFISKRQPLDVIVAAIGTVLRGGSSFPPIDASADDAEQLRKRIESLSNAQRRVLMALAHGDLNKQIAAELGVTEATIKAHLSAIFRKLGVTNRTQAILMVRPLTGAMP</sequence>
<dbReference type="Pfam" id="PF00072">
    <property type="entry name" value="Response_reg"/>
    <property type="match status" value="1"/>
</dbReference>
<comment type="caution">
    <text evidence="6">The sequence shown here is derived from an EMBL/GenBank/DDBJ whole genome shotgun (WGS) entry which is preliminary data.</text>
</comment>
<dbReference type="CDD" id="cd06170">
    <property type="entry name" value="LuxR_C_like"/>
    <property type="match status" value="1"/>
</dbReference>